<accession>A0A1B7YPY0</accession>
<evidence type="ECO:0000313" key="1">
    <source>
        <dbReference type="EMBL" id="OBR14012.1"/>
    </source>
</evidence>
<proteinExistence type="predicted"/>
<comment type="caution">
    <text evidence="1">The sequence shown here is derived from an EMBL/GenBank/DDBJ whole genome shotgun (WGS) entry which is preliminary data.</text>
</comment>
<evidence type="ECO:0000313" key="2">
    <source>
        <dbReference type="Proteomes" id="UP000092177"/>
    </source>
</evidence>
<dbReference type="GeneID" id="28861820"/>
<name>A0A1B7YPY0_COLHI</name>
<keyword evidence="2" id="KW-1185">Reference proteome</keyword>
<organism evidence="1 2">
    <name type="scientific">Colletotrichum higginsianum (strain IMI 349063)</name>
    <name type="common">Crucifer anthracnose fungus</name>
    <dbReference type="NCBI Taxonomy" id="759273"/>
    <lineage>
        <taxon>Eukaryota</taxon>
        <taxon>Fungi</taxon>
        <taxon>Dikarya</taxon>
        <taxon>Ascomycota</taxon>
        <taxon>Pezizomycotina</taxon>
        <taxon>Sordariomycetes</taxon>
        <taxon>Hypocreomycetidae</taxon>
        <taxon>Glomerellales</taxon>
        <taxon>Glomerellaceae</taxon>
        <taxon>Colletotrichum</taxon>
        <taxon>Colletotrichum destructivum species complex</taxon>
    </lineage>
</organism>
<reference evidence="2" key="1">
    <citation type="journal article" date="2017" name="BMC Genomics">
        <title>Gapless genome assembly of Colletotrichum higginsianum reveals chromosome structure and association of transposable elements with secondary metabolite gene clusters.</title>
        <authorList>
            <person name="Dallery J.-F."/>
            <person name="Lapalu N."/>
            <person name="Zampounis A."/>
            <person name="Pigne S."/>
            <person name="Luyten I."/>
            <person name="Amselem J."/>
            <person name="Wittenberg A.H.J."/>
            <person name="Zhou S."/>
            <person name="de Queiroz M.V."/>
            <person name="Robin G.P."/>
            <person name="Auger A."/>
            <person name="Hainaut M."/>
            <person name="Henrissat B."/>
            <person name="Kim K.-T."/>
            <person name="Lee Y.-H."/>
            <person name="Lespinet O."/>
            <person name="Schwartz D.C."/>
            <person name="Thon M.R."/>
            <person name="O'Connell R.J."/>
        </authorList>
    </citation>
    <scope>NUCLEOTIDE SEQUENCE [LARGE SCALE GENOMIC DNA]</scope>
    <source>
        <strain evidence="2">IMI 349063</strain>
    </source>
</reference>
<dbReference type="VEuPathDB" id="FungiDB:CH63R_02738"/>
<sequence>MSQAAGDEKDYQTEAGSRIGRKAAGLEDTYEPFVGYTYVEGGHDARNEVIVYSGRETLVLKHRGYKRLLYQKVNLEPDLLATSWRNPYLLTAKIVKEVDFEVCLKLCVCSQVEASNVAKHSYFFLHTANDERNLRDIPRAEQLAGDPRIGMTVPRLLNHEAEQALPVVVVFEVPKATGHYAGASEKSIIFTIVKNHVNRNGSGLSTFQI</sequence>
<gene>
    <name evidence="1" type="ORF">CH63R_02738</name>
</gene>
<dbReference type="Proteomes" id="UP000092177">
    <property type="component" value="Chromosome 2"/>
</dbReference>
<dbReference type="KEGG" id="chig:CH63R_02738"/>
<dbReference type="EMBL" id="LTAN01000002">
    <property type="protein sequence ID" value="OBR14012.1"/>
    <property type="molecule type" value="Genomic_DNA"/>
</dbReference>
<dbReference type="RefSeq" id="XP_018162529.1">
    <property type="nucleotide sequence ID" value="XM_018297713.1"/>
</dbReference>
<protein>
    <submittedName>
        <fullName evidence="1">Uncharacterized protein</fullName>
    </submittedName>
</protein>
<dbReference type="AlphaFoldDB" id="A0A1B7YPY0"/>